<comment type="caution">
    <text evidence="2">The sequence shown here is derived from an EMBL/GenBank/DDBJ whole genome shotgun (WGS) entry which is preliminary data.</text>
</comment>
<evidence type="ECO:0000256" key="1">
    <source>
        <dbReference type="SAM" id="Phobius"/>
    </source>
</evidence>
<reference evidence="3" key="1">
    <citation type="submission" date="2017-09" db="EMBL/GenBank/DDBJ databases">
        <title>Depth-based differentiation of microbial function through sediment-hosted aquifers and enrichment of novel symbionts in the deep terrestrial subsurface.</title>
        <authorList>
            <person name="Probst A.J."/>
            <person name="Ladd B."/>
            <person name="Jarett J.K."/>
            <person name="Geller-Mcgrath D.E."/>
            <person name="Sieber C.M.K."/>
            <person name="Emerson J.B."/>
            <person name="Anantharaman K."/>
            <person name="Thomas B.C."/>
            <person name="Malmstrom R."/>
            <person name="Stieglmeier M."/>
            <person name="Klingl A."/>
            <person name="Woyke T."/>
            <person name="Ryan C.M."/>
            <person name="Banfield J.F."/>
        </authorList>
    </citation>
    <scope>NUCLEOTIDE SEQUENCE [LARGE SCALE GENOMIC DNA]</scope>
</reference>
<dbReference type="AlphaFoldDB" id="A0A2M6WYK5"/>
<feature type="transmembrane region" description="Helical" evidence="1">
    <location>
        <begin position="295"/>
        <end position="313"/>
    </location>
</feature>
<protein>
    <submittedName>
        <fullName evidence="2">Uncharacterized protein</fullName>
    </submittedName>
</protein>
<feature type="transmembrane region" description="Helical" evidence="1">
    <location>
        <begin position="414"/>
        <end position="436"/>
    </location>
</feature>
<accession>A0A2M6WYK5</accession>
<evidence type="ECO:0000313" key="2">
    <source>
        <dbReference type="EMBL" id="PIT97855.1"/>
    </source>
</evidence>
<dbReference type="Proteomes" id="UP000230731">
    <property type="component" value="Unassembled WGS sequence"/>
</dbReference>
<keyword evidence="1" id="KW-0472">Membrane</keyword>
<feature type="transmembrane region" description="Helical" evidence="1">
    <location>
        <begin position="325"/>
        <end position="348"/>
    </location>
</feature>
<keyword evidence="1" id="KW-1133">Transmembrane helix</keyword>
<gene>
    <name evidence="2" type="ORF">COT71_03725</name>
</gene>
<keyword evidence="1" id="KW-0812">Transmembrane</keyword>
<feature type="transmembrane region" description="Helical" evidence="1">
    <location>
        <begin position="386"/>
        <end position="408"/>
    </location>
</feature>
<name>A0A2M6WYK5_9BACT</name>
<proteinExistence type="predicted"/>
<organism evidence="2 3">
    <name type="scientific">Candidatus Andersenbacteria bacterium CG10_big_fil_rev_8_21_14_0_10_54_11</name>
    <dbReference type="NCBI Taxonomy" id="1974485"/>
    <lineage>
        <taxon>Bacteria</taxon>
        <taxon>Candidatus Anderseniibacteriota</taxon>
    </lineage>
</organism>
<dbReference type="EMBL" id="PEZP01000042">
    <property type="protein sequence ID" value="PIT97855.1"/>
    <property type="molecule type" value="Genomic_DNA"/>
</dbReference>
<sequence>MSSLTIRPEITAFAAEVSRPPVPVPEEELIHVSSATRRIAFAYERFRNTLEPDEEEILRRGAIIRILERRMFEDRPPEVIATTILQELIRGHYIEPCPAVLAVHIGTTLQKIRQVYAALPKSQSVWFLHLGAVAIDHELFPPTRQEMLVHLMYHDVYRRTAWADTSVREADRPTQIYLGCHRALYAAENSELAYHYFIHQHPVWLQPELSAGNLDELVKSIPPFHRQMEAALSHPLRDRITRLLRPAAMPYIVLRDLLQTEGEKPLQSAPALAEGVREAYNRRVRKTRGRMNKRAWHSILFLFLTKTVLAIFVEAPYEQLVLGKVHYGALATNITFHPLLLFILATAARVPGQKNKERIVEQVSKIITGEGELPTIAITTPRRYGAATWTAFALFYALLFMGIFWTMFSVLDRLHFSLLAMFFFVVFLGLVSFLATRIRRSVDYLRVIPKGETAASAFISFLALPVLEFGRALAQNIRQINVLLFFMDRVLEAPFKLLIDVTEEWFEFVRDRREEIVK</sequence>
<evidence type="ECO:0000313" key="3">
    <source>
        <dbReference type="Proteomes" id="UP000230731"/>
    </source>
</evidence>